<dbReference type="FunFam" id="4.10.280.10:FF:000009">
    <property type="entry name" value="Transcription factor HES-1"/>
    <property type="match status" value="1"/>
</dbReference>
<evidence type="ECO:0000256" key="4">
    <source>
        <dbReference type="ARBA" id="ARBA00023163"/>
    </source>
</evidence>
<reference evidence="8 9" key="2">
    <citation type="journal article" date="2024" name="BMC Genomics">
        <title>De novo assembly and annotation of Popillia japonica's genome with initial clues to its potential as an invasive pest.</title>
        <authorList>
            <person name="Cucini C."/>
            <person name="Boschi S."/>
            <person name="Funari R."/>
            <person name="Cardaioli E."/>
            <person name="Iannotti N."/>
            <person name="Marturano G."/>
            <person name="Paoli F."/>
            <person name="Bruttini M."/>
            <person name="Carapelli A."/>
            <person name="Frati F."/>
            <person name="Nardi F."/>
        </authorList>
    </citation>
    <scope>NUCLEOTIDE SEQUENCE [LARGE SCALE GENOMIC DNA]</scope>
    <source>
        <strain evidence="8">DMR45628</strain>
    </source>
</reference>
<comment type="caution">
    <text evidence="8">The sequence shown here is derived from an EMBL/GenBank/DDBJ whole genome shotgun (WGS) entry which is preliminary data.</text>
</comment>
<dbReference type="PANTHER" id="PTHR10985">
    <property type="entry name" value="BASIC HELIX-LOOP-HELIX TRANSCRIPTION FACTOR, HES-RELATED"/>
    <property type="match status" value="1"/>
</dbReference>
<dbReference type="InterPro" id="IPR050370">
    <property type="entry name" value="HES_HEY"/>
</dbReference>
<keyword evidence="2" id="KW-0805">Transcription regulation</keyword>
<keyword evidence="3 8" id="KW-0238">DNA-binding</keyword>
<gene>
    <name evidence="8" type="ORF">QE152_g30972</name>
</gene>
<evidence type="ECO:0000256" key="5">
    <source>
        <dbReference type="ARBA" id="ARBA00023242"/>
    </source>
</evidence>
<dbReference type="SUPFAM" id="SSF47459">
    <property type="entry name" value="HLH, helix-loop-helix DNA-binding domain"/>
    <property type="match status" value="1"/>
</dbReference>
<dbReference type="EMBL" id="JASPKY010000427">
    <property type="protein sequence ID" value="KAK9700919.1"/>
    <property type="molecule type" value="Genomic_DNA"/>
</dbReference>
<keyword evidence="9" id="KW-1185">Reference proteome</keyword>
<protein>
    <submittedName>
        <fullName evidence="8">Helix-loop-helix DNA-binding domain</fullName>
    </submittedName>
</protein>
<comment type="subcellular location">
    <subcellularLocation>
        <location evidence="1">Nucleus</location>
    </subcellularLocation>
</comment>
<dbReference type="Gene3D" id="4.10.280.10">
    <property type="entry name" value="Helix-loop-helix DNA-binding domain"/>
    <property type="match status" value="1"/>
</dbReference>
<feature type="region of interest" description="Disordered" evidence="6">
    <location>
        <begin position="1"/>
        <end position="34"/>
    </location>
</feature>
<dbReference type="Pfam" id="PF00010">
    <property type="entry name" value="HLH"/>
    <property type="match status" value="1"/>
</dbReference>
<dbReference type="InterPro" id="IPR036638">
    <property type="entry name" value="HLH_DNA-bd_sf"/>
</dbReference>
<evidence type="ECO:0000256" key="6">
    <source>
        <dbReference type="SAM" id="MobiDB-lite"/>
    </source>
</evidence>
<dbReference type="GO" id="GO:1990837">
    <property type="term" value="F:sequence-specific double-stranded DNA binding"/>
    <property type="evidence" value="ECO:0007669"/>
    <property type="project" value="UniProtKB-ARBA"/>
</dbReference>
<feature type="compositionally biased region" description="Acidic residues" evidence="6">
    <location>
        <begin position="219"/>
        <end position="232"/>
    </location>
</feature>
<evidence type="ECO:0000259" key="7">
    <source>
        <dbReference type="PROSITE" id="PS50888"/>
    </source>
</evidence>
<feature type="region of interest" description="Disordered" evidence="6">
    <location>
        <begin position="202"/>
        <end position="240"/>
    </location>
</feature>
<keyword evidence="5" id="KW-0539">Nucleus</keyword>
<organism evidence="8 9">
    <name type="scientific">Popillia japonica</name>
    <name type="common">Japanese beetle</name>
    <dbReference type="NCBI Taxonomy" id="7064"/>
    <lineage>
        <taxon>Eukaryota</taxon>
        <taxon>Metazoa</taxon>
        <taxon>Ecdysozoa</taxon>
        <taxon>Arthropoda</taxon>
        <taxon>Hexapoda</taxon>
        <taxon>Insecta</taxon>
        <taxon>Pterygota</taxon>
        <taxon>Neoptera</taxon>
        <taxon>Endopterygota</taxon>
        <taxon>Coleoptera</taxon>
        <taxon>Polyphaga</taxon>
        <taxon>Scarabaeiformia</taxon>
        <taxon>Scarabaeidae</taxon>
        <taxon>Rutelinae</taxon>
        <taxon>Popillia</taxon>
    </lineage>
</organism>
<keyword evidence="4" id="KW-0804">Transcription</keyword>
<dbReference type="SUPFAM" id="SSF158457">
    <property type="entry name" value="Orange domain-like"/>
    <property type="match status" value="1"/>
</dbReference>
<proteinExistence type="predicted"/>
<dbReference type="PROSITE" id="PS50888">
    <property type="entry name" value="BHLH"/>
    <property type="match status" value="1"/>
</dbReference>
<sequence length="581" mass="64957">MPISEDELDNGNPPVLSRESNSTMSKAELRKTHKPIMEKRRRARINQCLNEIKTLILEAMKKDPARHSKLEKADILEMAVKHLQNVQRQQLAMAIAGDPTVLRRFKTGFEECARQVSTYIDQIDRDEEATTTTTTRIHNKKGLKGRIAEHLTKCMGGIEHVARFNLVACGGNFPFFQAVAPRPINANDVTNTMNSVIMSARSGTNYKTNENNNNNDKNDDNDADDDDDIGGDDGEKLVVRTDDDLNNNPAYIQQRRSQNILHLIPSRLPTGELAFLVPNSNHLLSSKLSRLLNANDNIDRQCIISNDVNYSDKIDRRQHHNSAFVAVTPSSSRCDDQTLRKLPLLKLTTTTTTTISPPPSPADDEDVVLLTSPRRGFRPINNSALQNSYRSAFLSTAKPSANSYRSAFLSTAKPSAVNLKIDHQSDDRKSTPKSSSQHPLCIITNQSERFKQAQIPTNSINCEENRCGLKKRQQIADQDYFPSDIDELSPSYSTGGGLLTVSTTTVNDQHYHRSKVIKATSTACYPSQFRHRVNYNVYDNATTNIESLSPLPPQPQPQDNISKESCGDNGGVDNSDMWRPW</sequence>
<feature type="domain" description="BHLH" evidence="7">
    <location>
        <begin position="29"/>
        <end position="86"/>
    </location>
</feature>
<evidence type="ECO:0000256" key="1">
    <source>
        <dbReference type="ARBA" id="ARBA00004123"/>
    </source>
</evidence>
<feature type="region of interest" description="Disordered" evidence="6">
    <location>
        <begin position="545"/>
        <end position="581"/>
    </location>
</feature>
<dbReference type="SMART" id="SM00353">
    <property type="entry name" value="HLH"/>
    <property type="match status" value="1"/>
</dbReference>
<name>A0AAW1JCR4_POPJA</name>
<dbReference type="GO" id="GO:0046983">
    <property type="term" value="F:protein dimerization activity"/>
    <property type="evidence" value="ECO:0007669"/>
    <property type="project" value="InterPro"/>
</dbReference>
<evidence type="ECO:0000256" key="2">
    <source>
        <dbReference type="ARBA" id="ARBA00023015"/>
    </source>
</evidence>
<dbReference type="Proteomes" id="UP001458880">
    <property type="component" value="Unassembled WGS sequence"/>
</dbReference>
<dbReference type="CDD" id="cd18913">
    <property type="entry name" value="bHLH-O_hairy_like"/>
    <property type="match status" value="1"/>
</dbReference>
<evidence type="ECO:0000313" key="8">
    <source>
        <dbReference type="EMBL" id="KAK9700920.1"/>
    </source>
</evidence>
<reference evidence="8" key="1">
    <citation type="submission" date="2023-05" db="EMBL/GenBank/DDBJ databases">
        <authorList>
            <person name="Nardi F."/>
            <person name="Carapelli A."/>
            <person name="Cucini C."/>
        </authorList>
    </citation>
    <scope>NUCLEOTIDE SEQUENCE</scope>
    <source>
        <strain evidence="8">DMR45628</strain>
        <tissue evidence="8">Testes</tissue>
    </source>
</reference>
<evidence type="ECO:0000313" key="9">
    <source>
        <dbReference type="Proteomes" id="UP001458880"/>
    </source>
</evidence>
<dbReference type="EMBL" id="JASPKY010000427">
    <property type="protein sequence ID" value="KAK9700920.1"/>
    <property type="molecule type" value="Genomic_DNA"/>
</dbReference>
<accession>A0AAW1JCR4</accession>
<dbReference type="GO" id="GO:0005634">
    <property type="term" value="C:nucleus"/>
    <property type="evidence" value="ECO:0007669"/>
    <property type="project" value="UniProtKB-SubCell"/>
</dbReference>
<dbReference type="AlphaFoldDB" id="A0AAW1JCR4"/>
<evidence type="ECO:0000256" key="3">
    <source>
        <dbReference type="ARBA" id="ARBA00023125"/>
    </source>
</evidence>
<dbReference type="InterPro" id="IPR011598">
    <property type="entry name" value="bHLH_dom"/>
</dbReference>